<organism evidence="1 2">
    <name type="scientific">Dioscorea cayennensis subsp. rotundata</name>
    <name type="common">White Guinea yam</name>
    <name type="synonym">Dioscorea rotundata</name>
    <dbReference type="NCBI Taxonomy" id="55577"/>
    <lineage>
        <taxon>Eukaryota</taxon>
        <taxon>Viridiplantae</taxon>
        <taxon>Streptophyta</taxon>
        <taxon>Embryophyta</taxon>
        <taxon>Tracheophyta</taxon>
        <taxon>Spermatophyta</taxon>
        <taxon>Magnoliopsida</taxon>
        <taxon>Liliopsida</taxon>
        <taxon>Dioscoreales</taxon>
        <taxon>Dioscoreaceae</taxon>
        <taxon>Dioscorea</taxon>
    </lineage>
</organism>
<proteinExistence type="predicted"/>
<dbReference type="Gene3D" id="2.40.70.10">
    <property type="entry name" value="Acid Proteases"/>
    <property type="match status" value="1"/>
</dbReference>
<keyword evidence="1" id="KW-1185">Reference proteome</keyword>
<protein>
    <submittedName>
        <fullName evidence="2">Uncharacterized protein LOC120272563</fullName>
    </submittedName>
</protein>
<reference evidence="2" key="1">
    <citation type="submission" date="2025-08" db="UniProtKB">
        <authorList>
            <consortium name="RefSeq"/>
        </authorList>
    </citation>
    <scope>IDENTIFICATION</scope>
</reference>
<dbReference type="AlphaFoldDB" id="A0AB40C969"/>
<dbReference type="InterPro" id="IPR021109">
    <property type="entry name" value="Peptidase_aspartic_dom_sf"/>
</dbReference>
<dbReference type="PANTHER" id="PTHR33067">
    <property type="entry name" value="RNA-DIRECTED DNA POLYMERASE-RELATED"/>
    <property type="match status" value="1"/>
</dbReference>
<gene>
    <name evidence="2" type="primary">LOC120272563</name>
</gene>
<dbReference type="PANTHER" id="PTHR33067:SF9">
    <property type="entry name" value="RNA-DIRECTED DNA POLYMERASE"/>
    <property type="match status" value="1"/>
</dbReference>
<name>A0AB40C969_DIOCR</name>
<accession>A0AB40C969</accession>
<dbReference type="RefSeq" id="XP_039135357.1">
    <property type="nucleotide sequence ID" value="XM_039279423.1"/>
</dbReference>
<sequence length="111" mass="12960">MPKYAKFLKDFLTNKRKLEEVDTVALNEILFTILDRKMPMKLRDPGSFMIPCLLGDGVEEHALTDFGASINMMPYTIYMKLGLRELRLTRITLQLDDRSMRRPRGIVEDDH</sequence>
<evidence type="ECO:0000313" key="1">
    <source>
        <dbReference type="Proteomes" id="UP001515500"/>
    </source>
</evidence>
<dbReference type="GeneID" id="120272563"/>
<dbReference type="Proteomes" id="UP001515500">
    <property type="component" value="Chromosome 2"/>
</dbReference>
<evidence type="ECO:0000313" key="2">
    <source>
        <dbReference type="RefSeq" id="XP_039135357.1"/>
    </source>
</evidence>